<reference evidence="6" key="1">
    <citation type="journal article" date="2019" name="Int. J. Syst. Evol. Microbiol.">
        <title>The Global Catalogue of Microorganisms (GCM) 10K type strain sequencing project: providing services to taxonomists for standard genome sequencing and annotation.</title>
        <authorList>
            <consortium name="The Broad Institute Genomics Platform"/>
            <consortium name="The Broad Institute Genome Sequencing Center for Infectious Disease"/>
            <person name="Wu L."/>
            <person name="Ma J."/>
        </authorList>
    </citation>
    <scope>NUCLEOTIDE SEQUENCE [LARGE SCALE GENOMIC DNA]</scope>
    <source>
        <strain evidence="6">CCUG 56754</strain>
    </source>
</reference>
<dbReference type="NCBIfam" id="TIGR02861">
    <property type="entry name" value="SASP_H"/>
    <property type="match status" value="1"/>
</dbReference>
<accession>A0ABW3LP87</accession>
<comment type="similarity">
    <text evidence="2 4">Belongs to the SspH family.</text>
</comment>
<comment type="subcellular location">
    <subcellularLocation>
        <location evidence="1 4">Spore core</location>
    </subcellularLocation>
</comment>
<sequence length="62" mass="7100">MDSQRAQQIIESPTMINVNYNGIPVYIQEVHSSDKTATIFPLDEMDHEQKVELDGLVEQESH</sequence>
<keyword evidence="6" id="KW-1185">Reference proteome</keyword>
<protein>
    <recommendedName>
        <fullName evidence="4">Small, acid-soluble spore protein H</fullName>
        <shortName evidence="4">SASP H</shortName>
    </recommendedName>
</protein>
<evidence type="ECO:0000256" key="2">
    <source>
        <dbReference type="ARBA" id="ARBA00006573"/>
    </source>
</evidence>
<evidence type="ECO:0000256" key="3">
    <source>
        <dbReference type="ARBA" id="ARBA00022969"/>
    </source>
</evidence>
<proteinExistence type="evidence at transcript level"/>
<dbReference type="Pfam" id="PF08141">
    <property type="entry name" value="SspH"/>
    <property type="match status" value="1"/>
</dbReference>
<evidence type="ECO:0000313" key="5">
    <source>
        <dbReference type="EMBL" id="MFD1039304.1"/>
    </source>
</evidence>
<evidence type="ECO:0000313" key="6">
    <source>
        <dbReference type="Proteomes" id="UP001597040"/>
    </source>
</evidence>
<dbReference type="InterPro" id="IPR012610">
    <property type="entry name" value="SASP_SspH"/>
</dbReference>
<comment type="caution">
    <text evidence="5">The sequence shown here is derived from an EMBL/GenBank/DDBJ whole genome shotgun (WGS) entry which is preliminary data.</text>
</comment>
<dbReference type="EMBL" id="JBHTKJ010000034">
    <property type="protein sequence ID" value="MFD1039304.1"/>
    <property type="molecule type" value="Genomic_DNA"/>
</dbReference>
<evidence type="ECO:0000256" key="4">
    <source>
        <dbReference type="HAMAP-Rule" id="MF_00667"/>
    </source>
</evidence>
<keyword evidence="3 4" id="KW-0749">Sporulation</keyword>
<evidence type="ECO:0000256" key="1">
    <source>
        <dbReference type="ARBA" id="ARBA00004288"/>
    </source>
</evidence>
<dbReference type="RefSeq" id="WP_390362965.1">
    <property type="nucleotide sequence ID" value="NZ_JBHTKJ010000034.1"/>
</dbReference>
<comment type="induction">
    <text evidence="4">Expressed only in the forespore compartment of sporulating cells.</text>
</comment>
<gene>
    <name evidence="4" type="primary">sspH</name>
    <name evidence="5" type="ORF">ACFQ3N_13005</name>
</gene>
<name>A0ABW3LP87_9BACI</name>
<dbReference type="HAMAP" id="MF_00667">
    <property type="entry name" value="SspH"/>
    <property type="match status" value="1"/>
</dbReference>
<dbReference type="Proteomes" id="UP001597040">
    <property type="component" value="Unassembled WGS sequence"/>
</dbReference>
<organism evidence="5 6">
    <name type="scientific">Virgibacillus byunsanensis</name>
    <dbReference type="NCBI Taxonomy" id="570945"/>
    <lineage>
        <taxon>Bacteria</taxon>
        <taxon>Bacillati</taxon>
        <taxon>Bacillota</taxon>
        <taxon>Bacilli</taxon>
        <taxon>Bacillales</taxon>
        <taxon>Bacillaceae</taxon>
        <taxon>Virgibacillus</taxon>
    </lineage>
</organism>